<keyword evidence="2" id="KW-1185">Reference proteome</keyword>
<reference evidence="1 2" key="2">
    <citation type="submission" date="2019-04" db="EMBL/GenBank/DDBJ databases">
        <title>The genome sequence of big-headed turtle.</title>
        <authorList>
            <person name="Gong S."/>
        </authorList>
    </citation>
    <scope>NUCLEOTIDE SEQUENCE [LARGE SCALE GENOMIC DNA]</scope>
    <source>
        <strain evidence="1">DO16091913</strain>
        <tissue evidence="1">Muscle</tissue>
    </source>
</reference>
<dbReference type="AlphaFoldDB" id="A0A4D9EV72"/>
<accession>A0A4D9EV72</accession>
<dbReference type="Proteomes" id="UP000297703">
    <property type="component" value="Unassembled WGS sequence"/>
</dbReference>
<keyword evidence="1" id="KW-0436">Ligase</keyword>
<dbReference type="GO" id="GO:0016874">
    <property type="term" value="F:ligase activity"/>
    <property type="evidence" value="ECO:0007669"/>
    <property type="project" value="UniProtKB-KW"/>
</dbReference>
<proteinExistence type="predicted"/>
<dbReference type="EMBL" id="QXTE01000017">
    <property type="protein sequence ID" value="TFK13065.1"/>
    <property type="molecule type" value="Genomic_DNA"/>
</dbReference>
<gene>
    <name evidence="1" type="ORF">DR999_PMT03487</name>
</gene>
<comment type="caution">
    <text evidence="1">The sequence shown here is derived from an EMBL/GenBank/DDBJ whole genome shotgun (WGS) entry which is preliminary data.</text>
</comment>
<reference evidence="1 2" key="1">
    <citation type="submission" date="2019-04" db="EMBL/GenBank/DDBJ databases">
        <title>Draft genome of the big-headed turtle Platysternon megacephalum.</title>
        <authorList>
            <person name="Gong S."/>
        </authorList>
    </citation>
    <scope>NUCLEOTIDE SEQUENCE [LARGE SCALE GENOMIC DNA]</scope>
    <source>
        <strain evidence="1">DO16091913</strain>
        <tissue evidence="1">Muscle</tissue>
    </source>
</reference>
<evidence type="ECO:0000313" key="2">
    <source>
        <dbReference type="Proteomes" id="UP000297703"/>
    </source>
</evidence>
<sequence length="108" mass="12027">MFQCEIFRREGFKEKIYFGRTEMQFFCFSDAQRDSCCHLGKGQEPECQRGREPGHSASPAALGAREPRCLASLPPLTALGLERQRAQTLSLQSPPQKLLAVSLAGKLN</sequence>
<evidence type="ECO:0000313" key="1">
    <source>
        <dbReference type="EMBL" id="TFK13065.1"/>
    </source>
</evidence>
<protein>
    <submittedName>
        <fullName evidence="1">DNA ligase 3</fullName>
    </submittedName>
</protein>
<organism evidence="1 2">
    <name type="scientific">Platysternon megacephalum</name>
    <name type="common">big-headed turtle</name>
    <dbReference type="NCBI Taxonomy" id="55544"/>
    <lineage>
        <taxon>Eukaryota</taxon>
        <taxon>Metazoa</taxon>
        <taxon>Chordata</taxon>
        <taxon>Craniata</taxon>
        <taxon>Vertebrata</taxon>
        <taxon>Euteleostomi</taxon>
        <taxon>Archelosauria</taxon>
        <taxon>Testudinata</taxon>
        <taxon>Testudines</taxon>
        <taxon>Cryptodira</taxon>
        <taxon>Durocryptodira</taxon>
        <taxon>Testudinoidea</taxon>
        <taxon>Platysternidae</taxon>
        <taxon>Platysternon</taxon>
    </lineage>
</organism>
<name>A0A4D9EV72_9SAUR</name>